<dbReference type="KEGG" id="hbq:QI031_17165"/>
<name>A0AAJ6P7G0_9CYAN</name>
<evidence type="ECO:0000313" key="2">
    <source>
        <dbReference type="Proteomes" id="UP001223520"/>
    </source>
</evidence>
<proteinExistence type="predicted"/>
<evidence type="ECO:0000313" key="1">
    <source>
        <dbReference type="EMBL" id="WGV23547.1"/>
    </source>
</evidence>
<dbReference type="AlphaFoldDB" id="A0AAJ6P7G0"/>
<sequence>MHSIKLTKRVGKDGILHLEIPVGITDKEVEIMVIYQPIEIPKQQKTPEELGWPPGFFEQTYSSCQDDPIVIDSEGDFEEREEIV</sequence>
<keyword evidence="2" id="KW-1185">Reference proteome</keyword>
<dbReference type="RefSeq" id="WP_281480873.1">
    <property type="nucleotide sequence ID" value="NZ_CP124543.1"/>
</dbReference>
<reference evidence="1 2" key="1">
    <citation type="journal article" date="2023" name="Limnol Oceanogr Lett">
        <title>Environmental adaptations by the intertidal Antarctic cyanobacterium Halotia branconii CENA392 as revealed using long-read genome sequencing.</title>
        <authorList>
            <person name="Dextro R.B."/>
            <person name="Delbaje E."/>
            <person name="Freitas P.N.N."/>
            <person name="Geraldes V."/>
            <person name="Pinto E."/>
            <person name="Long P.F."/>
            <person name="Fiore M.F."/>
        </authorList>
    </citation>
    <scope>NUCLEOTIDE SEQUENCE [LARGE SCALE GENOMIC DNA]</scope>
    <source>
        <strain evidence="1 2">CENA392</strain>
    </source>
</reference>
<organism evidence="1 2">
    <name type="scientific">Halotia branconii CENA392</name>
    <dbReference type="NCBI Taxonomy" id="1539056"/>
    <lineage>
        <taxon>Bacteria</taxon>
        <taxon>Bacillati</taxon>
        <taxon>Cyanobacteriota</taxon>
        <taxon>Cyanophyceae</taxon>
        <taxon>Nostocales</taxon>
        <taxon>Nodulariaceae</taxon>
        <taxon>Halotia</taxon>
    </lineage>
</organism>
<gene>
    <name evidence="1" type="ORF">QI031_17165</name>
</gene>
<dbReference type="EMBL" id="CP124543">
    <property type="protein sequence ID" value="WGV23547.1"/>
    <property type="molecule type" value="Genomic_DNA"/>
</dbReference>
<accession>A0AAJ6P7G0</accession>
<protein>
    <submittedName>
        <fullName evidence="1">Uncharacterized protein</fullName>
    </submittedName>
</protein>
<dbReference type="Proteomes" id="UP001223520">
    <property type="component" value="Chromosome"/>
</dbReference>